<evidence type="ECO:0000256" key="1">
    <source>
        <dbReference type="SAM" id="Phobius"/>
    </source>
</evidence>
<dbReference type="EMBL" id="VTPC01079655">
    <property type="protein sequence ID" value="KAF2888138.1"/>
    <property type="molecule type" value="Genomic_DNA"/>
</dbReference>
<feature type="transmembrane region" description="Helical" evidence="1">
    <location>
        <begin position="32"/>
        <end position="51"/>
    </location>
</feature>
<evidence type="ECO:0000313" key="3">
    <source>
        <dbReference type="Proteomes" id="UP000801492"/>
    </source>
</evidence>
<keyword evidence="3" id="KW-1185">Reference proteome</keyword>
<accession>A0A8K0CPE1</accession>
<name>A0A8K0CPE1_IGNLU</name>
<reference evidence="2" key="1">
    <citation type="submission" date="2019-08" db="EMBL/GenBank/DDBJ databases">
        <title>The genome of the North American firefly Photinus pyralis.</title>
        <authorList>
            <consortium name="Photinus pyralis genome working group"/>
            <person name="Fallon T.R."/>
            <person name="Sander Lower S.E."/>
            <person name="Weng J.-K."/>
        </authorList>
    </citation>
    <scope>NUCLEOTIDE SEQUENCE</scope>
    <source>
        <strain evidence="2">TRF0915ILg1</strain>
        <tissue evidence="2">Whole body</tissue>
    </source>
</reference>
<gene>
    <name evidence="2" type="ORF">ILUMI_18035</name>
</gene>
<comment type="caution">
    <text evidence="2">The sequence shown here is derived from an EMBL/GenBank/DDBJ whole genome shotgun (WGS) entry which is preliminary data.</text>
</comment>
<organism evidence="2 3">
    <name type="scientific">Ignelater luminosus</name>
    <name type="common">Cucubano</name>
    <name type="synonym">Pyrophorus luminosus</name>
    <dbReference type="NCBI Taxonomy" id="2038154"/>
    <lineage>
        <taxon>Eukaryota</taxon>
        <taxon>Metazoa</taxon>
        <taxon>Ecdysozoa</taxon>
        <taxon>Arthropoda</taxon>
        <taxon>Hexapoda</taxon>
        <taxon>Insecta</taxon>
        <taxon>Pterygota</taxon>
        <taxon>Neoptera</taxon>
        <taxon>Endopterygota</taxon>
        <taxon>Coleoptera</taxon>
        <taxon>Polyphaga</taxon>
        <taxon>Elateriformia</taxon>
        <taxon>Elateroidea</taxon>
        <taxon>Elateridae</taxon>
        <taxon>Agrypninae</taxon>
        <taxon>Pyrophorini</taxon>
        <taxon>Ignelater</taxon>
    </lineage>
</organism>
<protein>
    <submittedName>
        <fullName evidence="2">Uncharacterized protein</fullName>
    </submittedName>
</protein>
<sequence>MERSLVNVTCADFEVLTVIFHFVSHSSSKLRWFWSLLDAIIGSWSVASIAVSSAKITICVSAVVSISAVMLGISTTQAHFLVVPLFVLDGSQFDLCHFDIKIFF</sequence>
<feature type="transmembrane region" description="Helical" evidence="1">
    <location>
        <begin position="58"/>
        <end position="82"/>
    </location>
</feature>
<keyword evidence="1" id="KW-1133">Transmembrane helix</keyword>
<keyword evidence="1" id="KW-0812">Transmembrane</keyword>
<dbReference type="AlphaFoldDB" id="A0A8K0CPE1"/>
<dbReference type="Proteomes" id="UP000801492">
    <property type="component" value="Unassembled WGS sequence"/>
</dbReference>
<keyword evidence="1" id="KW-0472">Membrane</keyword>
<proteinExistence type="predicted"/>
<evidence type="ECO:0000313" key="2">
    <source>
        <dbReference type="EMBL" id="KAF2888138.1"/>
    </source>
</evidence>